<keyword evidence="15" id="KW-0675">Receptor</keyword>
<dbReference type="AlphaFoldDB" id="A0AAJ5X500"/>
<protein>
    <submittedName>
        <fullName evidence="15">TonB-dependent receptor</fullName>
    </submittedName>
</protein>
<accession>A0AAJ5X500</accession>
<dbReference type="PROSITE" id="PS52016">
    <property type="entry name" value="TONB_DEPENDENT_REC_3"/>
    <property type="match status" value="1"/>
</dbReference>
<dbReference type="InterPro" id="IPR012910">
    <property type="entry name" value="Plug_dom"/>
</dbReference>
<evidence type="ECO:0000259" key="14">
    <source>
        <dbReference type="Pfam" id="PF07715"/>
    </source>
</evidence>
<dbReference type="Gene3D" id="2.40.170.20">
    <property type="entry name" value="TonB-dependent receptor, beta-barrel domain"/>
    <property type="match status" value="1"/>
</dbReference>
<dbReference type="PANTHER" id="PTHR32552">
    <property type="entry name" value="FERRICHROME IRON RECEPTOR-RELATED"/>
    <property type="match status" value="1"/>
</dbReference>
<keyword evidence="9 11" id="KW-0472">Membrane</keyword>
<evidence type="ECO:0000256" key="8">
    <source>
        <dbReference type="ARBA" id="ARBA00023077"/>
    </source>
</evidence>
<keyword evidence="8 12" id="KW-0798">TonB box</keyword>
<keyword evidence="4" id="KW-0410">Iron transport</keyword>
<dbReference type="GO" id="GO:0006826">
    <property type="term" value="P:iron ion transport"/>
    <property type="evidence" value="ECO:0007669"/>
    <property type="project" value="UniProtKB-KW"/>
</dbReference>
<keyword evidence="5 11" id="KW-0812">Transmembrane</keyword>
<dbReference type="InterPro" id="IPR036942">
    <property type="entry name" value="Beta-barrel_TonB_sf"/>
</dbReference>
<dbReference type="GO" id="GO:0009279">
    <property type="term" value="C:cell outer membrane"/>
    <property type="evidence" value="ECO:0007669"/>
    <property type="project" value="UniProtKB-SubCell"/>
</dbReference>
<evidence type="ECO:0000256" key="10">
    <source>
        <dbReference type="ARBA" id="ARBA00023237"/>
    </source>
</evidence>
<dbReference type="Pfam" id="PF07715">
    <property type="entry name" value="Plug"/>
    <property type="match status" value="1"/>
</dbReference>
<keyword evidence="2 11" id="KW-0813">Transport</keyword>
<dbReference type="InterPro" id="IPR039426">
    <property type="entry name" value="TonB-dep_rcpt-like"/>
</dbReference>
<sequence length="725" mass="78531">MAQAEDVATDGAADNEILVTATKRAVSVQDVPLAVAAFDGDSLEKTNAIDLTRLGNIDPGLQIQSKGAGDNQIIIRGIQSAGASLVSVYMDEAVVTGSDFNGSGGRQSSLPFYDVERVEVLKGPQGTLFGSGSMAGSVRVVANKPDLDEYSFKMSGSAEGGSGTNGLYELYGVANLPIVKDKLGLRVTAWDVDGGGYLDREASSSPADAKNTNDQHVKGARAILRWDATDDLTLTFTGLTQKLVVDDVDYYMRSEGPYVIGTPTLGGWDETDHLASFVGEYKLDFGTITATSSYYKKELLYRSDTTYITKLFDLPGGYQINEGQNRSIWSNELRFASDFSGPFQVVAGLFYEKDKDLSQNVIGHAAADGNLPCELYEDCAALGLQSELLFSRALQHNVEQYAVFGQADYNITDQLTFTAGIRYYTGKLDWMEYSNQSLRLPDSPIQTAPITTLDDQSTEHNTSYNFSLGWRPTEEVSFYARAASGFRLGGINSLSSRQLDPTVPVGYDSDTLWNYEVGAKFALFDRKLTIDTAAYYIDWSGQQVSQVTSSGITSYIANAGTSDVKGFELSFSAKPVAGLSIGGGFTYTNSKLTEDQPLADTDPAAGHKGDHIPLVPKWSFSGQVGYEVPVGSDTVYAQTSFNYRGRAYTDFNENGLYIPMEAYFRADASIGLRHDRWDVSVFVKNITDKAAQIGVVPLTGVVPDGEASVTTIRPRTFGVKLTAGF</sequence>
<evidence type="ECO:0000313" key="16">
    <source>
        <dbReference type="Proteomes" id="UP001218362"/>
    </source>
</evidence>
<organism evidence="15 16">
    <name type="scientific">Candidatus Andeanibacterium colombiense</name>
    <dbReference type="NCBI Taxonomy" id="3121345"/>
    <lineage>
        <taxon>Bacteria</taxon>
        <taxon>Pseudomonadati</taxon>
        <taxon>Pseudomonadota</taxon>
        <taxon>Alphaproteobacteria</taxon>
        <taxon>Sphingomonadales</taxon>
        <taxon>Sphingomonadaceae</taxon>
        <taxon>Candidatus Andeanibacterium</taxon>
    </lineage>
</organism>
<dbReference type="PANTHER" id="PTHR32552:SF81">
    <property type="entry name" value="TONB-DEPENDENT OUTER MEMBRANE RECEPTOR"/>
    <property type="match status" value="1"/>
</dbReference>
<dbReference type="InterPro" id="IPR000531">
    <property type="entry name" value="Beta-barrel_TonB"/>
</dbReference>
<dbReference type="Pfam" id="PF00593">
    <property type="entry name" value="TonB_dep_Rec_b-barrel"/>
    <property type="match status" value="1"/>
</dbReference>
<evidence type="ECO:0000256" key="9">
    <source>
        <dbReference type="ARBA" id="ARBA00023136"/>
    </source>
</evidence>
<feature type="domain" description="TonB-dependent receptor-like beta-barrel" evidence="13">
    <location>
        <begin position="212"/>
        <end position="686"/>
    </location>
</feature>
<evidence type="ECO:0000256" key="11">
    <source>
        <dbReference type="PROSITE-ProRule" id="PRU01360"/>
    </source>
</evidence>
<evidence type="ECO:0000259" key="13">
    <source>
        <dbReference type="Pfam" id="PF00593"/>
    </source>
</evidence>
<name>A0AAJ5X500_9SPHN</name>
<dbReference type="Proteomes" id="UP001218362">
    <property type="component" value="Chromosome"/>
</dbReference>
<evidence type="ECO:0000256" key="6">
    <source>
        <dbReference type="ARBA" id="ARBA00023004"/>
    </source>
</evidence>
<evidence type="ECO:0000256" key="12">
    <source>
        <dbReference type="RuleBase" id="RU003357"/>
    </source>
</evidence>
<dbReference type="CDD" id="cd01347">
    <property type="entry name" value="ligand_gated_channel"/>
    <property type="match status" value="1"/>
</dbReference>
<dbReference type="SUPFAM" id="SSF56935">
    <property type="entry name" value="Porins"/>
    <property type="match status" value="1"/>
</dbReference>
<dbReference type="EMBL" id="CP119316">
    <property type="protein sequence ID" value="WEK47880.1"/>
    <property type="molecule type" value="Genomic_DNA"/>
</dbReference>
<gene>
    <name evidence="15" type="ORF">P0Y56_06185</name>
</gene>
<keyword evidence="7" id="KW-0406">Ion transport</keyword>
<evidence type="ECO:0000256" key="3">
    <source>
        <dbReference type="ARBA" id="ARBA00022452"/>
    </source>
</evidence>
<comment type="subcellular location">
    <subcellularLocation>
        <location evidence="1 11">Cell outer membrane</location>
        <topology evidence="1 11">Multi-pass membrane protein</topology>
    </subcellularLocation>
</comment>
<proteinExistence type="inferred from homology"/>
<evidence type="ECO:0000313" key="15">
    <source>
        <dbReference type="EMBL" id="WEK47880.1"/>
    </source>
</evidence>
<reference evidence="15" key="1">
    <citation type="submission" date="2023-03" db="EMBL/GenBank/DDBJ databases">
        <title>Andean soil-derived lignocellulolytic bacterial consortium as a source of novel taxa and putative plastic-active enzymes.</title>
        <authorList>
            <person name="Diaz-Garcia L."/>
            <person name="Chuvochina M."/>
            <person name="Feuerriegel G."/>
            <person name="Bunk B."/>
            <person name="Sproer C."/>
            <person name="Streit W.R."/>
            <person name="Rodriguez L.M."/>
            <person name="Overmann J."/>
            <person name="Jimenez D.J."/>
        </authorList>
    </citation>
    <scope>NUCLEOTIDE SEQUENCE</scope>
    <source>
        <strain evidence="15">MAG 26</strain>
    </source>
</reference>
<keyword evidence="3 11" id="KW-1134">Transmembrane beta strand</keyword>
<feature type="domain" description="TonB-dependent receptor plug" evidence="14">
    <location>
        <begin position="28"/>
        <end position="136"/>
    </location>
</feature>
<evidence type="ECO:0000256" key="4">
    <source>
        <dbReference type="ARBA" id="ARBA00022496"/>
    </source>
</evidence>
<evidence type="ECO:0000256" key="2">
    <source>
        <dbReference type="ARBA" id="ARBA00022448"/>
    </source>
</evidence>
<comment type="similarity">
    <text evidence="11 12">Belongs to the TonB-dependent receptor family.</text>
</comment>
<dbReference type="KEGG" id="acob:P0Y56_06185"/>
<evidence type="ECO:0000256" key="5">
    <source>
        <dbReference type="ARBA" id="ARBA00022692"/>
    </source>
</evidence>
<evidence type="ECO:0000256" key="1">
    <source>
        <dbReference type="ARBA" id="ARBA00004571"/>
    </source>
</evidence>
<keyword evidence="6" id="KW-0408">Iron</keyword>
<evidence type="ECO:0000256" key="7">
    <source>
        <dbReference type="ARBA" id="ARBA00023065"/>
    </source>
</evidence>
<keyword evidence="10 11" id="KW-0998">Cell outer membrane</keyword>